<dbReference type="CDD" id="cd05253">
    <property type="entry name" value="UDP_GE_SDE_e"/>
    <property type="match status" value="1"/>
</dbReference>
<proteinExistence type="predicted"/>
<name>A0A3B0ZPI1_9ZZZZ</name>
<protein>
    <submittedName>
        <fullName evidence="3">NAD-dependent epimerase/dehydratase</fullName>
    </submittedName>
</protein>
<accession>A0A3B0ZPI1</accession>
<dbReference type="SUPFAM" id="SSF51735">
    <property type="entry name" value="NAD(P)-binding Rossmann-fold domains"/>
    <property type="match status" value="1"/>
</dbReference>
<evidence type="ECO:0000259" key="2">
    <source>
        <dbReference type="Pfam" id="PF01370"/>
    </source>
</evidence>
<dbReference type="PRINTS" id="PR01713">
    <property type="entry name" value="NUCEPIMERASE"/>
</dbReference>
<keyword evidence="1" id="KW-0520">NAD</keyword>
<reference evidence="3" key="1">
    <citation type="submission" date="2018-06" db="EMBL/GenBank/DDBJ databases">
        <authorList>
            <person name="Zhirakovskaya E."/>
        </authorList>
    </citation>
    <scope>NUCLEOTIDE SEQUENCE</scope>
</reference>
<sequence>MKILVTGTAGFIGNTLAMRLLERGDEVVGIDNLNDYYDVTLKEARLERIKGHPGFTDERASIEDRSAIEAIFRKHQPQRVVHLAAQAGVRYSLKNPHAYIDSNIVGTTNILEGCRYNKIEHLVYASSSSVYGANTKMPFSVHDNVDHPVSLYAASKKANELMAHTYSHLFQLPTTGLRFFTVYGPWGRPDMALFMFTKNILEGKPIDVFNYGKCKRDFTYIDDIVEGVIRTLDNVAVPNTDWNGDAPDPATSAAPYKIYNIGNNQPVELLYFIEVIEKCLGKKANKNLMPLQPGDVPQTYANVDDLINDVGFKPETSIENGIARFVDWYRSYY</sequence>
<dbReference type="PANTHER" id="PTHR43574">
    <property type="entry name" value="EPIMERASE-RELATED"/>
    <property type="match status" value="1"/>
</dbReference>
<dbReference type="EMBL" id="UOFO01000003">
    <property type="protein sequence ID" value="VAW83304.1"/>
    <property type="molecule type" value="Genomic_DNA"/>
</dbReference>
<dbReference type="Gene3D" id="3.40.50.720">
    <property type="entry name" value="NAD(P)-binding Rossmann-like Domain"/>
    <property type="match status" value="1"/>
</dbReference>
<dbReference type="InterPro" id="IPR001509">
    <property type="entry name" value="Epimerase_deHydtase"/>
</dbReference>
<dbReference type="AlphaFoldDB" id="A0A3B0ZPI1"/>
<dbReference type="Pfam" id="PF01370">
    <property type="entry name" value="Epimerase"/>
    <property type="match status" value="1"/>
</dbReference>
<feature type="domain" description="NAD-dependent epimerase/dehydratase" evidence="2">
    <location>
        <begin position="3"/>
        <end position="238"/>
    </location>
</feature>
<evidence type="ECO:0000313" key="3">
    <source>
        <dbReference type="EMBL" id="VAW83304.1"/>
    </source>
</evidence>
<organism evidence="3">
    <name type="scientific">hydrothermal vent metagenome</name>
    <dbReference type="NCBI Taxonomy" id="652676"/>
    <lineage>
        <taxon>unclassified sequences</taxon>
        <taxon>metagenomes</taxon>
        <taxon>ecological metagenomes</taxon>
    </lineage>
</organism>
<dbReference type="InterPro" id="IPR036291">
    <property type="entry name" value="NAD(P)-bd_dom_sf"/>
</dbReference>
<evidence type="ECO:0000256" key="1">
    <source>
        <dbReference type="ARBA" id="ARBA00023027"/>
    </source>
</evidence>
<gene>
    <name evidence="3" type="ORF">MNBD_GAMMA16-412</name>
</gene>